<feature type="compositionally biased region" description="Low complexity" evidence="5">
    <location>
        <begin position="30"/>
        <end position="44"/>
    </location>
</feature>
<feature type="compositionally biased region" description="Polar residues" evidence="5">
    <location>
        <begin position="12"/>
        <end position="22"/>
    </location>
</feature>
<evidence type="ECO:0000256" key="3">
    <source>
        <dbReference type="ARBA" id="ARBA00023163"/>
    </source>
</evidence>
<dbReference type="GO" id="GO:0016586">
    <property type="term" value="C:RSC-type complex"/>
    <property type="evidence" value="ECO:0007669"/>
    <property type="project" value="TreeGrafter"/>
</dbReference>
<sequence length="789" mass="85626">MSAIPGRPGASFASNRAPQQYAQPGIAKPAAARGGQSGQARGSARALVREKWNRVFGGHPNKTDHTARYTDAYLETGPNNRLVLSIRSGVPAEIDFGLDRLVQMTSIEPDLVRLSEFPGLLDGCLAIVRDYLERRKADRERGLPALAAIVGQEARSVLRRRAGEAALILRNLAPESRSRDPLLASKKLLRTICDVLEEGQSDALDGEETTEIRIYLLDVLECIAEHVPLALPGHPIAAGAADAADDGDKPPPKPEALDSPAVRLFPLLVALTRSSDRALLLAGFRTLTALALNGKSDAVFALLAYNGIEPLPKPHPHPIQTAVELLPVADTELNLAILEFIYQHTLLPSNAVLFAERPELVGILRLLISKFHVRAKLEEVSIDLRVAPFDGRYYHDLHGVKHVRKPTPNPIQPTDSLVSPEELAHLITLVEPSRTLTWMRTAFEADPASSVPQVVLWTSYRTQFEPHARPDLPPLLAAAEVIKASQQAFPNVLPMVSEEGGQRNFVIKGLKIRDRPARVRADLRSRYRCRWNGCQMQSTLDSPAATYQHVMETHLAQPEPKCLWGSCTYTSLQTDLRLRRGDLALHLRTHIPTQPTPSDDGSNLTDPPCILHHERIHAEREAPAADSNATGIGFFAALTIRNLGRIAKLAVDAQTALHAAGPKGASGSALVASGNAAIRRLAEGEQSIFEAFAAAAEGASRTGSLGVFERLEKVQFEKAFRLAEALVGLQGEINRTVMRDVSLGKVLGETALQIEECRVGMARLSAPAPAPSGTEAAEEPPLEDVPMQA</sequence>
<organism evidence="7 8">
    <name type="scientific">Rhodotorula mucilaginosa</name>
    <name type="common">Yeast</name>
    <name type="synonym">Rhodotorula rubra</name>
    <dbReference type="NCBI Taxonomy" id="5537"/>
    <lineage>
        <taxon>Eukaryota</taxon>
        <taxon>Fungi</taxon>
        <taxon>Dikarya</taxon>
        <taxon>Basidiomycota</taxon>
        <taxon>Pucciniomycotina</taxon>
        <taxon>Microbotryomycetes</taxon>
        <taxon>Sporidiobolales</taxon>
        <taxon>Sporidiobolaceae</taxon>
        <taxon>Rhodotorula</taxon>
    </lineage>
</organism>
<protein>
    <submittedName>
        <fullName evidence="7">Chromatin structure-remodeling complex protein rsc9</fullName>
    </submittedName>
</protein>
<feature type="domain" description="RFX-type winged-helix" evidence="6">
    <location>
        <begin position="435"/>
        <end position="514"/>
    </location>
</feature>
<evidence type="ECO:0000256" key="1">
    <source>
        <dbReference type="ARBA" id="ARBA00022853"/>
    </source>
</evidence>
<accession>A0A9P7B4P7</accession>
<proteinExistence type="predicted"/>
<reference evidence="7 8" key="1">
    <citation type="submission" date="2020-11" db="EMBL/GenBank/DDBJ databases">
        <title>Kefir isolates.</title>
        <authorList>
            <person name="Marcisauskas S."/>
            <person name="Kim Y."/>
            <person name="Blasche S."/>
        </authorList>
    </citation>
    <scope>NUCLEOTIDE SEQUENCE [LARGE SCALE GENOMIC DNA]</scope>
    <source>
        <strain evidence="7 8">KR</strain>
    </source>
</reference>
<keyword evidence="8" id="KW-1185">Reference proteome</keyword>
<comment type="caution">
    <text evidence="7">The sequence shown here is derived from an EMBL/GenBank/DDBJ whole genome shotgun (WGS) entry which is preliminary data.</text>
</comment>
<feature type="region of interest" description="Disordered" evidence="5">
    <location>
        <begin position="1"/>
        <end position="44"/>
    </location>
</feature>
<evidence type="ECO:0000313" key="8">
    <source>
        <dbReference type="Proteomes" id="UP000777482"/>
    </source>
</evidence>
<dbReference type="GO" id="GO:0006355">
    <property type="term" value="P:regulation of DNA-templated transcription"/>
    <property type="evidence" value="ECO:0007669"/>
    <property type="project" value="InterPro"/>
</dbReference>
<dbReference type="PROSITE" id="PS51526">
    <property type="entry name" value="RFX_DBD"/>
    <property type="match status" value="1"/>
</dbReference>
<dbReference type="AlphaFoldDB" id="A0A9P7B4P7"/>
<dbReference type="EMBL" id="PUHQ01000066">
    <property type="protein sequence ID" value="KAG0658403.1"/>
    <property type="molecule type" value="Genomic_DNA"/>
</dbReference>
<dbReference type="PANTHER" id="PTHR22970">
    <property type="entry name" value="AT-RICH INTERACTIVE DOMAIN-CONTAINING PROTEIN 2"/>
    <property type="match status" value="1"/>
</dbReference>
<evidence type="ECO:0000256" key="2">
    <source>
        <dbReference type="ARBA" id="ARBA00023015"/>
    </source>
</evidence>
<dbReference type="GO" id="GO:0003677">
    <property type="term" value="F:DNA binding"/>
    <property type="evidence" value="ECO:0007669"/>
    <property type="project" value="InterPro"/>
</dbReference>
<dbReference type="SUPFAM" id="SSF48371">
    <property type="entry name" value="ARM repeat"/>
    <property type="match status" value="1"/>
</dbReference>
<evidence type="ECO:0000256" key="4">
    <source>
        <dbReference type="ARBA" id="ARBA00023242"/>
    </source>
</evidence>
<dbReference type="InterPro" id="IPR016024">
    <property type="entry name" value="ARM-type_fold"/>
</dbReference>
<dbReference type="InterPro" id="IPR003150">
    <property type="entry name" value="DNA-bd_RFX"/>
</dbReference>
<evidence type="ECO:0000259" key="6">
    <source>
        <dbReference type="PROSITE" id="PS51526"/>
    </source>
</evidence>
<dbReference type="GO" id="GO:0006325">
    <property type="term" value="P:chromatin organization"/>
    <property type="evidence" value="ECO:0007669"/>
    <property type="project" value="UniProtKB-KW"/>
</dbReference>
<dbReference type="OrthoDB" id="338531at2759"/>
<name>A0A9P7B4P7_RHOMI</name>
<dbReference type="Proteomes" id="UP000777482">
    <property type="component" value="Unassembled WGS sequence"/>
</dbReference>
<gene>
    <name evidence="7" type="primary">RSC9</name>
    <name evidence="7" type="ORF">C6P46_005766</name>
</gene>
<keyword evidence="2" id="KW-0805">Transcription regulation</keyword>
<keyword evidence="3" id="KW-0804">Transcription</keyword>
<dbReference type="InterPro" id="IPR052406">
    <property type="entry name" value="Chromatin_Remodeling_Comp"/>
</dbReference>
<dbReference type="PANTHER" id="PTHR22970:SF14">
    <property type="entry name" value="AT-RICH INTERACTIVE DOMAIN-CONTAINING PROTEIN 2"/>
    <property type="match status" value="1"/>
</dbReference>
<keyword evidence="4" id="KW-0539">Nucleus</keyword>
<feature type="region of interest" description="Disordered" evidence="5">
    <location>
        <begin position="765"/>
        <end position="789"/>
    </location>
</feature>
<evidence type="ECO:0000313" key="7">
    <source>
        <dbReference type="EMBL" id="KAG0658403.1"/>
    </source>
</evidence>
<keyword evidence="1" id="KW-0156">Chromatin regulator</keyword>
<evidence type="ECO:0000256" key="5">
    <source>
        <dbReference type="SAM" id="MobiDB-lite"/>
    </source>
</evidence>